<feature type="transmembrane region" description="Helical" evidence="7">
    <location>
        <begin position="12"/>
        <end position="30"/>
    </location>
</feature>
<dbReference type="Pfam" id="PF00528">
    <property type="entry name" value="BPD_transp_1"/>
    <property type="match status" value="1"/>
</dbReference>
<feature type="domain" description="ABC transmembrane type-1" evidence="8">
    <location>
        <begin position="116"/>
        <end position="310"/>
    </location>
</feature>
<proteinExistence type="predicted"/>
<dbReference type="RefSeq" id="WP_205724597.1">
    <property type="nucleotide sequence ID" value="NZ_JAFHKR010000037.1"/>
</dbReference>
<protein>
    <submittedName>
        <fullName evidence="9">ABC transporter permease subunit</fullName>
    </submittedName>
</protein>
<name>A0ABS2ZKJ1_9BACL</name>
<dbReference type="EMBL" id="JAFHKR010000037">
    <property type="protein sequence ID" value="MBN3553404.1"/>
    <property type="molecule type" value="Genomic_DNA"/>
</dbReference>
<sequence length="310" mass="35604">MIKTAEKLLSFFLLSLLGILLFTSLPVLIYDYSVLMNNTRLIDTGQLDNNSFLTNSIQFELVAYFEQIKFTVQQLMNLTQTTYYSNGNDYPLLPALLEVYPQSLTFFMGGLLASLLVGISLTVIYMVFPYRIRSIIKKAILAIEILPDVFIIILVQLTVIWFYKTTGFLMFNIVNVYKTEAYFLPIFTISILPTLYVMKYLILILEEEANKSYIEFAKGKGLKTIYLIIVYMLKNTAPSLFGQSKTIFWILLSNLLILEIIFNIYGIMRFIADYGVENPHLAAICLIAIFLPFFFLFASGSLLIRKLDPR</sequence>
<dbReference type="PANTHER" id="PTHR30465">
    <property type="entry name" value="INNER MEMBRANE ABC TRANSPORTER"/>
    <property type="match status" value="1"/>
</dbReference>
<evidence type="ECO:0000256" key="7">
    <source>
        <dbReference type="SAM" id="Phobius"/>
    </source>
</evidence>
<evidence type="ECO:0000313" key="10">
    <source>
        <dbReference type="Proteomes" id="UP001296923"/>
    </source>
</evidence>
<keyword evidence="3" id="KW-1003">Cell membrane</keyword>
<evidence type="ECO:0000313" key="9">
    <source>
        <dbReference type="EMBL" id="MBN3553404.1"/>
    </source>
</evidence>
<dbReference type="InterPro" id="IPR035906">
    <property type="entry name" value="MetI-like_sf"/>
</dbReference>
<accession>A0ABS2ZKJ1</accession>
<evidence type="ECO:0000256" key="3">
    <source>
        <dbReference type="ARBA" id="ARBA00022475"/>
    </source>
</evidence>
<evidence type="ECO:0000256" key="2">
    <source>
        <dbReference type="ARBA" id="ARBA00022448"/>
    </source>
</evidence>
<keyword evidence="2" id="KW-0813">Transport</keyword>
<dbReference type="Proteomes" id="UP001296923">
    <property type="component" value="Unassembled WGS sequence"/>
</dbReference>
<feature type="transmembrane region" description="Helical" evidence="7">
    <location>
        <begin position="280"/>
        <end position="304"/>
    </location>
</feature>
<keyword evidence="10" id="KW-1185">Reference proteome</keyword>
<evidence type="ECO:0000256" key="4">
    <source>
        <dbReference type="ARBA" id="ARBA00022692"/>
    </source>
</evidence>
<reference evidence="9 10" key="1">
    <citation type="submission" date="2021-01" db="EMBL/GenBank/DDBJ databases">
        <title>Genome Sequencing of Type Strains.</title>
        <authorList>
            <person name="Lemaire J.F."/>
            <person name="Inderbitzin P."/>
            <person name="Collins S.B."/>
            <person name="Wespe N."/>
            <person name="Knight-Connoni V."/>
        </authorList>
    </citation>
    <scope>NUCLEOTIDE SEQUENCE [LARGE SCALE GENOMIC DNA]</scope>
    <source>
        <strain evidence="9 10">DSM 23009</strain>
    </source>
</reference>
<feature type="transmembrane region" description="Helical" evidence="7">
    <location>
        <begin position="247"/>
        <end position="268"/>
    </location>
</feature>
<keyword evidence="6 7" id="KW-0472">Membrane</keyword>
<feature type="transmembrane region" description="Helical" evidence="7">
    <location>
        <begin position="140"/>
        <end position="162"/>
    </location>
</feature>
<evidence type="ECO:0000256" key="5">
    <source>
        <dbReference type="ARBA" id="ARBA00022989"/>
    </source>
</evidence>
<keyword evidence="5 7" id="KW-1133">Transmembrane helix</keyword>
<dbReference type="InterPro" id="IPR000515">
    <property type="entry name" value="MetI-like"/>
</dbReference>
<comment type="subcellular location">
    <subcellularLocation>
        <location evidence="1">Cell membrane</location>
        <topology evidence="1">Multi-pass membrane protein</topology>
    </subcellularLocation>
</comment>
<dbReference type="PANTHER" id="PTHR30465:SF44">
    <property type="entry name" value="ABC-TYPE DIPEPTIDE_OLIGOPEPTIDE TRANSPORT SYSTEM, PERMEASE COMPONENT"/>
    <property type="match status" value="1"/>
</dbReference>
<evidence type="ECO:0000256" key="1">
    <source>
        <dbReference type="ARBA" id="ARBA00004651"/>
    </source>
</evidence>
<keyword evidence="4 7" id="KW-0812">Transmembrane</keyword>
<organism evidence="9 10">
    <name type="scientific">Fictibacillus nanhaiensis</name>
    <dbReference type="NCBI Taxonomy" id="742169"/>
    <lineage>
        <taxon>Bacteria</taxon>
        <taxon>Bacillati</taxon>
        <taxon>Bacillota</taxon>
        <taxon>Bacilli</taxon>
        <taxon>Bacillales</taxon>
        <taxon>Fictibacillaceae</taxon>
        <taxon>Fictibacillus</taxon>
    </lineage>
</organism>
<gene>
    <name evidence="9" type="ORF">JYA63_03945</name>
</gene>
<evidence type="ECO:0000259" key="8">
    <source>
        <dbReference type="Pfam" id="PF00528"/>
    </source>
</evidence>
<feature type="transmembrane region" description="Helical" evidence="7">
    <location>
        <begin position="106"/>
        <end position="128"/>
    </location>
</feature>
<feature type="transmembrane region" description="Helical" evidence="7">
    <location>
        <begin position="182"/>
        <end position="203"/>
    </location>
</feature>
<dbReference type="SUPFAM" id="SSF161098">
    <property type="entry name" value="MetI-like"/>
    <property type="match status" value="1"/>
</dbReference>
<comment type="caution">
    <text evidence="9">The sequence shown here is derived from an EMBL/GenBank/DDBJ whole genome shotgun (WGS) entry which is preliminary data.</text>
</comment>
<evidence type="ECO:0000256" key="6">
    <source>
        <dbReference type="ARBA" id="ARBA00023136"/>
    </source>
</evidence>